<gene>
    <name evidence="3" type="ORF">HNQ94_000410</name>
</gene>
<evidence type="ECO:0000313" key="4">
    <source>
        <dbReference type="Proteomes" id="UP000581688"/>
    </source>
</evidence>
<protein>
    <submittedName>
        <fullName evidence="3">Uncharacterized protein</fullName>
    </submittedName>
</protein>
<organism evidence="3 4">
    <name type="scientific">Salirhabdus euzebyi</name>
    <dbReference type="NCBI Taxonomy" id="394506"/>
    <lineage>
        <taxon>Bacteria</taxon>
        <taxon>Bacillati</taxon>
        <taxon>Bacillota</taxon>
        <taxon>Bacilli</taxon>
        <taxon>Bacillales</taxon>
        <taxon>Bacillaceae</taxon>
        <taxon>Salirhabdus</taxon>
    </lineage>
</organism>
<feature type="region of interest" description="Disordered" evidence="2">
    <location>
        <begin position="45"/>
        <end position="95"/>
    </location>
</feature>
<reference evidence="3 4" key="1">
    <citation type="submission" date="2020-08" db="EMBL/GenBank/DDBJ databases">
        <title>Genomic Encyclopedia of Type Strains, Phase IV (KMG-IV): sequencing the most valuable type-strain genomes for metagenomic binning, comparative biology and taxonomic classification.</title>
        <authorList>
            <person name="Goeker M."/>
        </authorList>
    </citation>
    <scope>NUCLEOTIDE SEQUENCE [LARGE SCALE GENOMIC DNA]</scope>
    <source>
        <strain evidence="3 4">DSM 19612</strain>
    </source>
</reference>
<sequence length="95" mass="10740">MKVKALRNFTDLKENKRRVENEVFEVTEERFKEINGADYGELVEDVSESTDGDNGENGENENFPKHTGGGWYELSNGEKIKGKDEAEAAEKALEK</sequence>
<accession>A0A841PT36</accession>
<evidence type="ECO:0000256" key="2">
    <source>
        <dbReference type="SAM" id="MobiDB-lite"/>
    </source>
</evidence>
<feature type="coiled-coil region" evidence="1">
    <location>
        <begin position="2"/>
        <end position="29"/>
    </location>
</feature>
<evidence type="ECO:0000313" key="3">
    <source>
        <dbReference type="EMBL" id="MBB6451989.1"/>
    </source>
</evidence>
<feature type="compositionally biased region" description="Acidic residues" evidence="2">
    <location>
        <begin position="45"/>
        <end position="59"/>
    </location>
</feature>
<keyword evidence="4" id="KW-1185">Reference proteome</keyword>
<evidence type="ECO:0000256" key="1">
    <source>
        <dbReference type="SAM" id="Coils"/>
    </source>
</evidence>
<keyword evidence="1" id="KW-0175">Coiled coil</keyword>
<dbReference type="Proteomes" id="UP000581688">
    <property type="component" value="Unassembled WGS sequence"/>
</dbReference>
<comment type="caution">
    <text evidence="3">The sequence shown here is derived from an EMBL/GenBank/DDBJ whole genome shotgun (WGS) entry which is preliminary data.</text>
</comment>
<feature type="compositionally biased region" description="Basic and acidic residues" evidence="2">
    <location>
        <begin position="76"/>
        <end position="95"/>
    </location>
</feature>
<dbReference type="AlphaFoldDB" id="A0A841PT36"/>
<dbReference type="RefSeq" id="WP_174494285.1">
    <property type="nucleotide sequence ID" value="NZ_CADDWK010000001.1"/>
</dbReference>
<dbReference type="EMBL" id="JACHGH010000001">
    <property type="protein sequence ID" value="MBB6451989.1"/>
    <property type="molecule type" value="Genomic_DNA"/>
</dbReference>
<name>A0A841PT36_9BACI</name>
<proteinExistence type="predicted"/>